<dbReference type="GO" id="GO:0003906">
    <property type="term" value="F:DNA-(apurinic or apyrimidinic site) endonuclease activity"/>
    <property type="evidence" value="ECO:0007669"/>
    <property type="project" value="TreeGrafter"/>
</dbReference>
<feature type="compositionally biased region" description="Basic and acidic residues" evidence="9">
    <location>
        <begin position="93"/>
        <end position="106"/>
    </location>
</feature>
<dbReference type="Proteomes" id="UP000032304">
    <property type="component" value="Chromosome 8"/>
</dbReference>
<evidence type="ECO:0000256" key="8">
    <source>
        <dbReference type="RuleBase" id="RU362131"/>
    </source>
</evidence>
<dbReference type="PANTHER" id="PTHR22748">
    <property type="entry name" value="AP ENDONUCLEASE"/>
    <property type="match status" value="1"/>
</dbReference>
<feature type="active site" evidence="5">
    <location>
        <position position="181"/>
    </location>
</feature>
<dbReference type="GO" id="GO:0006284">
    <property type="term" value="P:base-excision repair"/>
    <property type="evidence" value="ECO:0007669"/>
    <property type="project" value="TreeGrafter"/>
</dbReference>
<evidence type="ECO:0000256" key="3">
    <source>
        <dbReference type="ARBA" id="ARBA00022801"/>
    </source>
</evidence>
<organism evidence="11 12">
    <name type="scientific">Gossypium raimondii</name>
    <name type="common">Peruvian cotton</name>
    <name type="synonym">Gossypium klotzschianum subsp. raimondii</name>
    <dbReference type="NCBI Taxonomy" id="29730"/>
    <lineage>
        <taxon>Eukaryota</taxon>
        <taxon>Viridiplantae</taxon>
        <taxon>Streptophyta</taxon>
        <taxon>Embryophyta</taxon>
        <taxon>Tracheophyta</taxon>
        <taxon>Spermatophyta</taxon>
        <taxon>Magnoliopsida</taxon>
        <taxon>eudicotyledons</taxon>
        <taxon>Gunneridae</taxon>
        <taxon>Pentapetalae</taxon>
        <taxon>rosids</taxon>
        <taxon>malvids</taxon>
        <taxon>Malvales</taxon>
        <taxon>Malvaceae</taxon>
        <taxon>Malvoideae</taxon>
        <taxon>Gossypium</taxon>
    </lineage>
</organism>
<feature type="site" description="Important for catalytic activity" evidence="7">
    <location>
        <position position="310"/>
    </location>
</feature>
<dbReference type="InterPro" id="IPR005135">
    <property type="entry name" value="Endo/exonuclease/phosphatase"/>
</dbReference>
<evidence type="ECO:0000313" key="11">
    <source>
        <dbReference type="EMBL" id="KJB51075.1"/>
    </source>
</evidence>
<feature type="binding site" evidence="6">
    <location>
        <position position="79"/>
    </location>
    <ligand>
        <name>Mg(2+)</name>
        <dbReference type="ChEBI" id="CHEBI:18420"/>
        <label>1</label>
    </ligand>
</feature>
<feature type="binding site" evidence="6">
    <location>
        <position position="341"/>
    </location>
    <ligand>
        <name>Mg(2+)</name>
        <dbReference type="ChEBI" id="CHEBI:18420"/>
        <label>1</label>
    </ligand>
</feature>
<feature type="domain" description="Endonuclease/exonuclease/phosphatase" evidence="10">
    <location>
        <begin position="45"/>
        <end position="342"/>
    </location>
</feature>
<feature type="binding site" evidence="6">
    <location>
        <position position="48"/>
    </location>
    <ligand>
        <name>Mg(2+)</name>
        <dbReference type="ChEBI" id="CHEBI:18420"/>
        <label>1</label>
    </ligand>
</feature>
<feature type="binding site" evidence="6">
    <location>
        <position position="221"/>
    </location>
    <ligand>
        <name>Mg(2+)</name>
        <dbReference type="ChEBI" id="CHEBI:18420"/>
        <label>1</label>
    </ligand>
</feature>
<dbReference type="OMA" id="YTEENQV"/>
<feature type="region of interest" description="Disordered" evidence="9">
    <location>
        <begin position="1"/>
        <end position="33"/>
    </location>
</feature>
<feature type="site" description="Interaction with DNA substrate" evidence="7">
    <location>
        <position position="342"/>
    </location>
</feature>
<keyword evidence="12" id="KW-1185">Reference proteome</keyword>
<keyword evidence="6" id="KW-0464">Manganese</keyword>
<dbReference type="CDD" id="cd09087">
    <property type="entry name" value="Ape1-like_AP-endo"/>
    <property type="match status" value="1"/>
</dbReference>
<dbReference type="NCBIfam" id="TIGR00633">
    <property type="entry name" value="xth"/>
    <property type="match status" value="1"/>
</dbReference>
<name>A0A0D2U6D6_GOSRA</name>
<dbReference type="EMBL" id="CM001747">
    <property type="protein sequence ID" value="KJB51075.1"/>
    <property type="molecule type" value="Genomic_DNA"/>
</dbReference>
<dbReference type="AlphaFoldDB" id="A0A0D2U6D6"/>
<evidence type="ECO:0000313" key="12">
    <source>
        <dbReference type="Proteomes" id="UP000032304"/>
    </source>
</evidence>
<evidence type="ECO:0000256" key="2">
    <source>
        <dbReference type="ARBA" id="ARBA00022723"/>
    </source>
</evidence>
<keyword evidence="2 6" id="KW-0479">Metal-binding</keyword>
<dbReference type="STRING" id="29730.A0A0D2U6D6"/>
<dbReference type="PANTHER" id="PTHR22748:SF10">
    <property type="entry name" value="DNA-(APURINIC OR APYRIMIDINIC SITE) ENDONUCLEASE"/>
    <property type="match status" value="1"/>
</dbReference>
<dbReference type="GO" id="GO:0008081">
    <property type="term" value="F:phosphoric diester hydrolase activity"/>
    <property type="evidence" value="ECO:0007669"/>
    <property type="project" value="TreeGrafter"/>
</dbReference>
<dbReference type="Gene3D" id="3.60.10.10">
    <property type="entry name" value="Endonuclease/exonuclease/phosphatase"/>
    <property type="match status" value="1"/>
</dbReference>
<comment type="similarity">
    <text evidence="1 8">Belongs to the DNA repair enzymes AP/ExoA family.</text>
</comment>
<dbReference type="InterPro" id="IPR004808">
    <property type="entry name" value="AP_endonuc_1"/>
</dbReference>
<evidence type="ECO:0000256" key="5">
    <source>
        <dbReference type="PIRSR" id="PIRSR604808-1"/>
    </source>
</evidence>
<sequence length="357" mass="40472">MKRFFKPIEKEGSAKKPSLSPSKNGAENGDALPEVDVKKEPLKFLTWNANSLLLRVKSNWPEFSNFVSNLDPDVIAIQEVRMPAAGSKGAPKKPGELKDDTSPSREEKQILMRALSSPPFGNYHVWWALADTKYAGTALLVKKCLRPLKVSFSLDGTVSKHEPDGRVILAEFETLRILNTYAPNNGWKDEENSFQRRRKWDKRLLEFVVQSSDKPLIWCGDLNVSHEDIDVSHPEFFSAAKMNGYVPPNKEDCGQPGFTLAERKRFGAILKEGRLVDAYRYLHKEKDMECGFSWSGNPIGKYRGKRMRIDYFIVSEKLKERVAECEIHGKGIELEGFYGSDHCPVSLQLSEGCKEDK</sequence>
<dbReference type="GO" id="GO:0008311">
    <property type="term" value="F:double-stranded DNA 3'-5' DNA exonuclease activity"/>
    <property type="evidence" value="ECO:0007669"/>
    <property type="project" value="TreeGrafter"/>
</dbReference>
<feature type="binding site" evidence="6">
    <location>
        <position position="342"/>
    </location>
    <ligand>
        <name>Mg(2+)</name>
        <dbReference type="ChEBI" id="CHEBI:18420"/>
        <label>1</label>
    </ligand>
</feature>
<evidence type="ECO:0000256" key="4">
    <source>
        <dbReference type="ARBA" id="ARBA00022842"/>
    </source>
</evidence>
<dbReference type="GO" id="GO:0046872">
    <property type="term" value="F:metal ion binding"/>
    <property type="evidence" value="ECO:0007669"/>
    <property type="project" value="UniProtKB-KW"/>
</dbReference>
<feature type="region of interest" description="Disordered" evidence="9">
    <location>
        <begin position="85"/>
        <end position="106"/>
    </location>
</feature>
<feature type="active site" description="Proton donor/acceptor" evidence="5">
    <location>
        <position position="221"/>
    </location>
</feature>
<keyword evidence="8" id="KW-0227">DNA damage</keyword>
<dbReference type="KEGG" id="gra:105764771"/>
<proteinExistence type="inferred from homology"/>
<evidence type="ECO:0000256" key="7">
    <source>
        <dbReference type="PIRSR" id="PIRSR604808-3"/>
    </source>
</evidence>
<accession>A0A0D2U6D6</accession>
<comment type="cofactor">
    <cofactor evidence="6 8">
        <name>Mg(2+)</name>
        <dbReference type="ChEBI" id="CHEBI:18420"/>
    </cofactor>
    <cofactor evidence="6 8">
        <name>Mn(2+)</name>
        <dbReference type="ChEBI" id="CHEBI:29035"/>
    </cofactor>
    <text evidence="6 8">Probably binds two magnesium or manganese ions per subunit.</text>
</comment>
<feature type="site" description="Transition state stabilizer" evidence="7">
    <location>
        <position position="223"/>
    </location>
</feature>
<dbReference type="eggNOG" id="KOG1294">
    <property type="taxonomic scope" value="Eukaryota"/>
</dbReference>
<reference evidence="11 12" key="1">
    <citation type="journal article" date="2012" name="Nature">
        <title>Repeated polyploidization of Gossypium genomes and the evolution of spinnable cotton fibres.</title>
        <authorList>
            <person name="Paterson A.H."/>
            <person name="Wendel J.F."/>
            <person name="Gundlach H."/>
            <person name="Guo H."/>
            <person name="Jenkins J."/>
            <person name="Jin D."/>
            <person name="Llewellyn D."/>
            <person name="Showmaker K.C."/>
            <person name="Shu S."/>
            <person name="Udall J."/>
            <person name="Yoo M.J."/>
            <person name="Byers R."/>
            <person name="Chen W."/>
            <person name="Doron-Faigenboim A."/>
            <person name="Duke M.V."/>
            <person name="Gong L."/>
            <person name="Grimwood J."/>
            <person name="Grover C."/>
            <person name="Grupp K."/>
            <person name="Hu G."/>
            <person name="Lee T.H."/>
            <person name="Li J."/>
            <person name="Lin L."/>
            <person name="Liu T."/>
            <person name="Marler B.S."/>
            <person name="Page J.T."/>
            <person name="Roberts A.W."/>
            <person name="Romanel E."/>
            <person name="Sanders W.S."/>
            <person name="Szadkowski E."/>
            <person name="Tan X."/>
            <person name="Tang H."/>
            <person name="Xu C."/>
            <person name="Wang J."/>
            <person name="Wang Z."/>
            <person name="Zhang D."/>
            <person name="Zhang L."/>
            <person name="Ashrafi H."/>
            <person name="Bedon F."/>
            <person name="Bowers J.E."/>
            <person name="Brubaker C.L."/>
            <person name="Chee P.W."/>
            <person name="Das S."/>
            <person name="Gingle A.R."/>
            <person name="Haigler C.H."/>
            <person name="Harker D."/>
            <person name="Hoffmann L.V."/>
            <person name="Hovav R."/>
            <person name="Jones D.C."/>
            <person name="Lemke C."/>
            <person name="Mansoor S."/>
            <person name="ur Rahman M."/>
            <person name="Rainville L.N."/>
            <person name="Rambani A."/>
            <person name="Reddy U.K."/>
            <person name="Rong J.K."/>
            <person name="Saranga Y."/>
            <person name="Scheffler B.E."/>
            <person name="Scheffler J.A."/>
            <person name="Stelly D.M."/>
            <person name="Triplett B.A."/>
            <person name="Van Deynze A."/>
            <person name="Vaslin M.F."/>
            <person name="Waghmare V.N."/>
            <person name="Walford S.A."/>
            <person name="Wright R.J."/>
            <person name="Zaki E.A."/>
            <person name="Zhang T."/>
            <person name="Dennis E.S."/>
            <person name="Mayer K.F."/>
            <person name="Peterson D.G."/>
            <person name="Rokhsar D.S."/>
            <person name="Wang X."/>
            <person name="Schmutz J."/>
        </authorList>
    </citation>
    <scope>NUCLEOTIDE SEQUENCE [LARGE SCALE GENOMIC DNA]</scope>
</reference>
<evidence type="ECO:0000256" key="9">
    <source>
        <dbReference type="SAM" id="MobiDB-lite"/>
    </source>
</evidence>
<keyword evidence="4 6" id="KW-0460">Magnesium</keyword>
<keyword evidence="8" id="KW-0234">DNA repair</keyword>
<feature type="binding site" evidence="6">
    <location>
        <position position="223"/>
    </location>
    <ligand>
        <name>Mg(2+)</name>
        <dbReference type="ChEBI" id="CHEBI:18420"/>
        <label>1</label>
    </ligand>
</feature>
<dbReference type="OrthoDB" id="498125at2759"/>
<dbReference type="Pfam" id="PF03372">
    <property type="entry name" value="Exo_endo_phos"/>
    <property type="match status" value="1"/>
</dbReference>
<dbReference type="InterPro" id="IPR036691">
    <property type="entry name" value="Endo/exonu/phosph_ase_sf"/>
</dbReference>
<dbReference type="Gramene" id="KJB51075">
    <property type="protein sequence ID" value="KJB51075"/>
    <property type="gene ID" value="B456_008G204300"/>
</dbReference>
<dbReference type="EC" id="3.1.-.-" evidence="8"/>
<dbReference type="SUPFAM" id="SSF56219">
    <property type="entry name" value="DNase I-like"/>
    <property type="match status" value="1"/>
</dbReference>
<evidence type="ECO:0000256" key="6">
    <source>
        <dbReference type="PIRSR" id="PIRSR604808-2"/>
    </source>
</evidence>
<feature type="active site" description="Proton acceptor" evidence="5">
    <location>
        <position position="342"/>
    </location>
</feature>
<gene>
    <name evidence="11" type="ORF">B456_008G204300</name>
</gene>
<keyword evidence="3" id="KW-0378">Hydrolase</keyword>
<evidence type="ECO:0000259" key="10">
    <source>
        <dbReference type="Pfam" id="PF03372"/>
    </source>
</evidence>
<feature type="compositionally biased region" description="Basic and acidic residues" evidence="9">
    <location>
        <begin position="1"/>
        <end position="14"/>
    </location>
</feature>
<protein>
    <recommendedName>
        <fullName evidence="8">DNA-(apurinic or apyrimidinic site) endonuclease</fullName>
        <ecNumber evidence="8">3.1.-.-</ecNumber>
    </recommendedName>
</protein>
<dbReference type="GO" id="GO:0005634">
    <property type="term" value="C:nucleus"/>
    <property type="evidence" value="ECO:0007669"/>
    <property type="project" value="TreeGrafter"/>
</dbReference>
<dbReference type="FunFam" id="3.60.10.10:FF:000046">
    <property type="entry name" value="DNA-(apurinic or apyrimidinic site) lyase"/>
    <property type="match status" value="1"/>
</dbReference>
<evidence type="ECO:0000256" key="1">
    <source>
        <dbReference type="ARBA" id="ARBA00007092"/>
    </source>
</evidence>